<proteinExistence type="predicted"/>
<organism evidence="2 3">
    <name type="scientific">Desulforamulus putei DSM 12395</name>
    <dbReference type="NCBI Taxonomy" id="1121429"/>
    <lineage>
        <taxon>Bacteria</taxon>
        <taxon>Bacillati</taxon>
        <taxon>Bacillota</taxon>
        <taxon>Clostridia</taxon>
        <taxon>Eubacteriales</taxon>
        <taxon>Peptococcaceae</taxon>
        <taxon>Desulforamulus</taxon>
    </lineage>
</organism>
<dbReference type="Proteomes" id="UP000184148">
    <property type="component" value="Unassembled WGS sequence"/>
</dbReference>
<evidence type="ECO:0000313" key="2">
    <source>
        <dbReference type="EMBL" id="SHF60365.1"/>
    </source>
</evidence>
<dbReference type="EMBL" id="FQUY01000040">
    <property type="protein sequence ID" value="SHF60365.1"/>
    <property type="molecule type" value="Genomic_DNA"/>
</dbReference>
<keyword evidence="1" id="KW-1133">Transmembrane helix</keyword>
<keyword evidence="1" id="KW-0812">Transmembrane</keyword>
<evidence type="ECO:0000313" key="3">
    <source>
        <dbReference type="Proteomes" id="UP000184148"/>
    </source>
</evidence>
<feature type="transmembrane region" description="Helical" evidence="1">
    <location>
        <begin position="20"/>
        <end position="46"/>
    </location>
</feature>
<keyword evidence="1" id="KW-0472">Membrane</keyword>
<evidence type="ECO:0000256" key="1">
    <source>
        <dbReference type="SAM" id="Phobius"/>
    </source>
</evidence>
<accession>A0A1M5D0K9</accession>
<protein>
    <submittedName>
        <fullName evidence="2">Uncharacterized protein</fullName>
    </submittedName>
</protein>
<reference evidence="3" key="1">
    <citation type="submission" date="2016-11" db="EMBL/GenBank/DDBJ databases">
        <authorList>
            <person name="Varghese N."/>
            <person name="Submissions S."/>
        </authorList>
    </citation>
    <scope>NUCLEOTIDE SEQUENCE [LARGE SCALE GENOMIC DNA]</scope>
    <source>
        <strain evidence="3">DSM 12395</strain>
    </source>
</reference>
<sequence>MDFEDILYYLKRNRLGKKTLKVLLTGCLFIVIVFMILIVIAVILAFKYHTQIYDSFMRIINFIFGDSPDNVIRGFLKQIADNFLKNLFNGE</sequence>
<dbReference type="AlphaFoldDB" id="A0A1M5D0K9"/>
<keyword evidence="3" id="KW-1185">Reference proteome</keyword>
<dbReference type="STRING" id="1121429.SAMN02745133_03071"/>
<gene>
    <name evidence="2" type="ORF">SAMN02745133_03071</name>
</gene>
<name>A0A1M5D0K9_9FIRM</name>